<reference evidence="11" key="1">
    <citation type="submission" date="2020-10" db="EMBL/GenBank/DDBJ databases">
        <title>Unveiling of a novel bifunctional photoreceptor, Dualchrome1, isolated from a cosmopolitan green alga.</title>
        <authorList>
            <person name="Suzuki S."/>
            <person name="Kawachi M."/>
        </authorList>
    </citation>
    <scope>NUCLEOTIDE SEQUENCE</scope>
    <source>
        <strain evidence="11">NIES 2893</strain>
    </source>
</reference>
<sequence>MAIIIMSSLGHPHAVVCRRPLCPRQQQQHFMSVFSRTCFRHHCRSFRPPFPPRSSRSSGSSGSCSSDFEDSEDLEETFSLSANSPRPGKPLYTSSWNAVEAWRQDLDDSSDDETTPPPGPQEDYLYELGRQSSNMNIDMGANSKFLDSKFAGQNSNFTMGAESDIASGRYRFREGKEYIREFANLGEASRYYVSPRFVDRIALHVVKNVMAQQEKTARNIPLILGIWGEKGQGKTFQLELTCRVMGMTPVVMSAGELEDEEAGRPGQLIRERYRAAANLMKRAGKMSCLIINDVDAGVGRMGDNQYTVNCQMVMGTLMNICDHPERVSGGGDWLEGDTLPRTPIIVTGNDLSTLYAPLIRDGRMDKFFWNPNRDDMRGTLSVLFDGDGYTAEQLDQLLDAFPKKSMDFFGALRARTFDDAIRQWCLDMCGGVKLEWDAKVDLKWLNTLVTEKGRASLPRFEAPPPSLERLIELGNDLDRQARLVEEENLAMDYFKNLEFELEPHELAAQKQAEKEERRRRAIAQGAAQGSLRIAQDSAAAKEIAALAEDAMEQVKIMQEEAAARAAEEEAAAAAANAWTHPWPRLKPDDAHARVFDDGWTWVDIRTAKEFNRETLAKAVSVPSAVFTGTTMLDWATEAVPLAEFRDALSASIPNHAEARVVAIPPTDDNEASLAALAAMHDLGFAEFAQVTSFDDYCFNYTPVGKKRPPVGSHVHVPGAPGTVCVGSDLPVVHKESARTIKN</sequence>
<comment type="function">
    <text evidence="4 6">Activation of RuBisCO (ribulose-1,5-bisphosphate carboxylase/oxygenase; EC 4.1.1.39) involves the ATP-dependent carboxylation of the epsilon-amino group of lysine leading to a carbamate structure.</text>
</comment>
<dbReference type="InterPro" id="IPR036873">
    <property type="entry name" value="Rhodanese-like_dom_sf"/>
</dbReference>
<dbReference type="Gene3D" id="3.40.250.10">
    <property type="entry name" value="Rhodanese-like domain"/>
    <property type="match status" value="1"/>
</dbReference>
<keyword evidence="12" id="KW-1185">Reference proteome</keyword>
<keyword evidence="6" id="KW-0150">Chloroplast</keyword>
<dbReference type="Pfam" id="PF21228">
    <property type="entry name" value="RuBisCO_activase_AAA_helical"/>
    <property type="match status" value="1"/>
</dbReference>
<evidence type="ECO:0000256" key="1">
    <source>
        <dbReference type="ARBA" id="ARBA00004470"/>
    </source>
</evidence>
<evidence type="ECO:0000256" key="5">
    <source>
        <dbReference type="ARBA" id="ARBA00025781"/>
    </source>
</evidence>
<dbReference type="GO" id="GO:0046863">
    <property type="term" value="F:ribulose-1,5-bisphosphate carboxylase/oxygenase activator activity"/>
    <property type="evidence" value="ECO:0007669"/>
    <property type="project" value="UniProtKB-UniRule"/>
</dbReference>
<dbReference type="InterPro" id="IPR044960">
    <property type="entry name" value="RCA-like"/>
</dbReference>
<dbReference type="Pfam" id="PF00004">
    <property type="entry name" value="AAA"/>
    <property type="match status" value="1"/>
</dbReference>
<keyword evidence="2 6" id="KW-0547">Nucleotide-binding</keyword>
<dbReference type="SUPFAM" id="SSF52821">
    <property type="entry name" value="Rhodanese/Cell cycle control phosphatase"/>
    <property type="match status" value="1"/>
</dbReference>
<organism evidence="11 12">
    <name type="scientific">Pycnococcus provasolii</name>
    <dbReference type="NCBI Taxonomy" id="41880"/>
    <lineage>
        <taxon>Eukaryota</taxon>
        <taxon>Viridiplantae</taxon>
        <taxon>Chlorophyta</taxon>
        <taxon>Pseudoscourfieldiophyceae</taxon>
        <taxon>Pseudoscourfieldiales</taxon>
        <taxon>Pycnococcaceae</taxon>
        <taxon>Pycnococcus</taxon>
    </lineage>
</organism>
<evidence type="ECO:0000313" key="12">
    <source>
        <dbReference type="Proteomes" id="UP000660262"/>
    </source>
</evidence>
<keyword evidence="7" id="KW-0175">Coiled coil</keyword>
<accession>A0A830H8E9</accession>
<evidence type="ECO:0000313" key="11">
    <source>
        <dbReference type="EMBL" id="GHP02958.1"/>
    </source>
</evidence>
<feature type="domain" description="ATPase AAA-type core" evidence="9">
    <location>
        <begin position="226"/>
        <end position="370"/>
    </location>
</feature>
<comment type="caution">
    <text evidence="11">The sequence shown here is derived from an EMBL/GenBank/DDBJ whole genome shotgun (WGS) entry which is preliminary data.</text>
</comment>
<dbReference type="PANTHER" id="PTHR32429">
    <property type="match status" value="1"/>
</dbReference>
<evidence type="ECO:0000256" key="7">
    <source>
        <dbReference type="SAM" id="Coils"/>
    </source>
</evidence>
<keyword evidence="6" id="KW-0934">Plastid</keyword>
<feature type="region of interest" description="Disordered" evidence="8">
    <location>
        <begin position="49"/>
        <end position="69"/>
    </location>
</feature>
<keyword evidence="3 6" id="KW-0067">ATP-binding</keyword>
<evidence type="ECO:0000256" key="3">
    <source>
        <dbReference type="ARBA" id="ARBA00022840"/>
    </source>
</evidence>
<dbReference type="InterPro" id="IPR027417">
    <property type="entry name" value="P-loop_NTPase"/>
</dbReference>
<evidence type="ECO:0000256" key="2">
    <source>
        <dbReference type="ARBA" id="ARBA00022741"/>
    </source>
</evidence>
<comment type="similarity">
    <text evidence="5 6">Belongs to the RuBisCO activase family.</text>
</comment>
<feature type="coiled-coil region" evidence="7">
    <location>
        <begin position="540"/>
        <end position="576"/>
    </location>
</feature>
<dbReference type="GO" id="GO:0009570">
    <property type="term" value="C:chloroplast stroma"/>
    <property type="evidence" value="ECO:0007669"/>
    <property type="project" value="UniProtKB-SubCell"/>
</dbReference>
<feature type="region of interest" description="Disordered" evidence="8">
    <location>
        <begin position="106"/>
        <end position="125"/>
    </location>
</feature>
<feature type="domain" description="Ribulose bisphosphate carboxylase/oxygenase activase AAA helical" evidence="10">
    <location>
        <begin position="373"/>
        <end position="478"/>
    </location>
</feature>
<comment type="subcellular location">
    <subcellularLocation>
        <location evidence="1 6">Plastid</location>
        <location evidence="1 6">Chloroplast stroma</location>
    </subcellularLocation>
</comment>
<dbReference type="Proteomes" id="UP000660262">
    <property type="component" value="Unassembled WGS sequence"/>
</dbReference>
<evidence type="ECO:0000256" key="6">
    <source>
        <dbReference type="RuleBase" id="RU369045"/>
    </source>
</evidence>
<dbReference type="AlphaFoldDB" id="A0A830H8E9"/>
<feature type="compositionally biased region" description="Low complexity" evidence="8">
    <location>
        <begin position="53"/>
        <end position="66"/>
    </location>
</feature>
<dbReference type="PANTHER" id="PTHR32429:SF11">
    <property type="entry name" value="RIBULOSE BISPHOSPHATE CARBOXYLASE_OXYGENASE ACTIVASE, CHLOROPLASTIC"/>
    <property type="match status" value="1"/>
</dbReference>
<proteinExistence type="inferred from homology"/>
<dbReference type="Gene3D" id="3.40.50.300">
    <property type="entry name" value="P-loop containing nucleotide triphosphate hydrolases"/>
    <property type="match status" value="1"/>
</dbReference>
<gene>
    <name evidence="11" type="ORF">PPROV_000171300</name>
</gene>
<evidence type="ECO:0000256" key="8">
    <source>
        <dbReference type="SAM" id="MobiDB-lite"/>
    </source>
</evidence>
<dbReference type="InterPro" id="IPR003959">
    <property type="entry name" value="ATPase_AAA_core"/>
</dbReference>
<dbReference type="SUPFAM" id="SSF52540">
    <property type="entry name" value="P-loop containing nucleoside triphosphate hydrolases"/>
    <property type="match status" value="1"/>
</dbReference>
<dbReference type="EMBL" id="BNJQ01000004">
    <property type="protein sequence ID" value="GHP02958.1"/>
    <property type="molecule type" value="Genomic_DNA"/>
</dbReference>
<protein>
    <recommendedName>
        <fullName evidence="6">Ribulose bisphosphate carboxylase/oxygenase activase, chloroplastic</fullName>
        <shortName evidence="6">RA</shortName>
        <shortName evidence="6">RuBisCO activase</shortName>
    </recommendedName>
</protein>
<evidence type="ECO:0000259" key="10">
    <source>
        <dbReference type="Pfam" id="PF21228"/>
    </source>
</evidence>
<evidence type="ECO:0000256" key="4">
    <source>
        <dbReference type="ARBA" id="ARBA00025556"/>
    </source>
</evidence>
<dbReference type="GO" id="GO:0016887">
    <property type="term" value="F:ATP hydrolysis activity"/>
    <property type="evidence" value="ECO:0007669"/>
    <property type="project" value="UniProtKB-UniRule"/>
</dbReference>
<dbReference type="Gene3D" id="1.10.8.1070">
    <property type="match status" value="1"/>
</dbReference>
<dbReference type="InterPro" id="IPR048571">
    <property type="entry name" value="RuBisCO_activase_AAA_helical"/>
</dbReference>
<name>A0A830H8E9_9CHLO</name>
<dbReference type="GO" id="GO:0005524">
    <property type="term" value="F:ATP binding"/>
    <property type="evidence" value="ECO:0007669"/>
    <property type="project" value="UniProtKB-UniRule"/>
</dbReference>
<evidence type="ECO:0000259" key="9">
    <source>
        <dbReference type="Pfam" id="PF00004"/>
    </source>
</evidence>